<dbReference type="EMBL" id="SUTK01000002">
    <property type="protein sequence ID" value="MBE6500978.1"/>
    <property type="molecule type" value="Genomic_DNA"/>
</dbReference>
<protein>
    <submittedName>
        <fullName evidence="2">Zinc ribbon domain-containing protein</fullName>
    </submittedName>
</protein>
<proteinExistence type="predicted"/>
<dbReference type="AlphaFoldDB" id="A0A8T3VEF3"/>
<reference evidence="2" key="1">
    <citation type="submission" date="2019-04" db="EMBL/GenBank/DDBJ databases">
        <title>Evolution of Biomass-Degrading Anaerobic Consortia Revealed by Metagenomics.</title>
        <authorList>
            <person name="Peng X."/>
        </authorList>
    </citation>
    <scope>NUCLEOTIDE SEQUENCE</scope>
    <source>
        <strain evidence="2">SIG18</strain>
    </source>
</reference>
<name>A0A8T3VEF3_9EURY</name>
<sequence>MVKCPRCGYNNSPSAVYCDNCAYLLADSHGNRINNVKREKSWNMGIVKKIVIVLGIIVVAYLLFSFVYNNTQPTEQESLNVITDDGSHLQSSSYPYKAKIMYEGSWYAEMGDPNYLVKEAGDGTKTYVLDCAPWERVAISAQKEDLGDGELKIQLLKDDQVVAENSTSNTAGNIVINYNY</sequence>
<gene>
    <name evidence="2" type="ORF">E7Z79_00890</name>
</gene>
<dbReference type="Proteomes" id="UP000783037">
    <property type="component" value="Unassembled WGS sequence"/>
</dbReference>
<organism evidence="2 3">
    <name type="scientific">Methanobrevibacter thaueri</name>
    <dbReference type="NCBI Taxonomy" id="190975"/>
    <lineage>
        <taxon>Archaea</taxon>
        <taxon>Methanobacteriati</taxon>
        <taxon>Methanobacteriota</taxon>
        <taxon>Methanomada group</taxon>
        <taxon>Methanobacteria</taxon>
        <taxon>Methanobacteriales</taxon>
        <taxon>Methanobacteriaceae</taxon>
        <taxon>Methanobrevibacter</taxon>
    </lineage>
</organism>
<keyword evidence="1" id="KW-1133">Transmembrane helix</keyword>
<accession>A0A8T3VEF3</accession>
<keyword evidence="1" id="KW-0812">Transmembrane</keyword>
<evidence type="ECO:0000313" key="3">
    <source>
        <dbReference type="Proteomes" id="UP000783037"/>
    </source>
</evidence>
<evidence type="ECO:0000256" key="1">
    <source>
        <dbReference type="SAM" id="Phobius"/>
    </source>
</evidence>
<feature type="transmembrane region" description="Helical" evidence="1">
    <location>
        <begin position="46"/>
        <end position="68"/>
    </location>
</feature>
<evidence type="ECO:0000313" key="2">
    <source>
        <dbReference type="EMBL" id="MBE6500978.1"/>
    </source>
</evidence>
<comment type="caution">
    <text evidence="2">The sequence shown here is derived from an EMBL/GenBank/DDBJ whole genome shotgun (WGS) entry which is preliminary data.</text>
</comment>
<keyword evidence="1" id="KW-0472">Membrane</keyword>